<evidence type="ECO:0000313" key="3">
    <source>
        <dbReference type="Proteomes" id="UP000287651"/>
    </source>
</evidence>
<name>A0A426Z497_ENSVE</name>
<proteinExistence type="predicted"/>
<feature type="compositionally biased region" description="Polar residues" evidence="1">
    <location>
        <begin position="10"/>
        <end position="25"/>
    </location>
</feature>
<sequence length="326" mass="35019">MADSGGAASSLDTTTGRRVNSTPSPSLDGAFLLQLLQNPPQPSRTSASHSSSSLPHQCFDPAVAAVGPVDRDPRPTPPSPGHFSAPLLFHSPPLSLPHGLPPALFPPSGFFPLGGGDAASSSRGPANQPLFPFDHQRLWVSAGVVHPLAASPPGIDLVGILGHPPSGRNIVDQTPPRRNISGSRGREDRSSLRPPSGFQKLQNGKKSTSRSSDGGEIQWKPRVERSNGCIHRSHQFHTDESNQDAEREAIKEENGDRMHKLEIRNQGTGVSFYTKSKGSGDEDELWESKMNSATLKVDRDVNNAVTHISSSRSKVTRTFIRIRAVV</sequence>
<evidence type="ECO:0000256" key="1">
    <source>
        <dbReference type="SAM" id="MobiDB-lite"/>
    </source>
</evidence>
<organism evidence="2 3">
    <name type="scientific">Ensete ventricosum</name>
    <name type="common">Abyssinian banana</name>
    <name type="synonym">Musa ensete</name>
    <dbReference type="NCBI Taxonomy" id="4639"/>
    <lineage>
        <taxon>Eukaryota</taxon>
        <taxon>Viridiplantae</taxon>
        <taxon>Streptophyta</taxon>
        <taxon>Embryophyta</taxon>
        <taxon>Tracheophyta</taxon>
        <taxon>Spermatophyta</taxon>
        <taxon>Magnoliopsida</taxon>
        <taxon>Liliopsida</taxon>
        <taxon>Zingiberales</taxon>
        <taxon>Musaceae</taxon>
        <taxon>Ensete</taxon>
    </lineage>
</organism>
<feature type="region of interest" description="Disordered" evidence="1">
    <location>
        <begin position="166"/>
        <end position="227"/>
    </location>
</feature>
<dbReference type="AlphaFoldDB" id="A0A426Z497"/>
<feature type="region of interest" description="Disordered" evidence="1">
    <location>
        <begin position="1"/>
        <end position="84"/>
    </location>
</feature>
<protein>
    <submittedName>
        <fullName evidence="2">Uncharacterized protein</fullName>
    </submittedName>
</protein>
<reference evidence="2 3" key="1">
    <citation type="journal article" date="2014" name="Agronomy (Basel)">
        <title>A Draft Genome Sequence for Ensete ventricosum, the Drought-Tolerant Tree Against Hunger.</title>
        <authorList>
            <person name="Harrison J."/>
            <person name="Moore K.A."/>
            <person name="Paszkiewicz K."/>
            <person name="Jones T."/>
            <person name="Grant M."/>
            <person name="Ambacheew D."/>
            <person name="Muzemil S."/>
            <person name="Studholme D.J."/>
        </authorList>
    </citation>
    <scope>NUCLEOTIDE SEQUENCE [LARGE SCALE GENOMIC DNA]</scope>
</reference>
<feature type="compositionally biased region" description="Low complexity" evidence="1">
    <location>
        <begin position="32"/>
        <end position="53"/>
    </location>
</feature>
<feature type="compositionally biased region" description="Polar residues" evidence="1">
    <location>
        <begin position="199"/>
        <end position="212"/>
    </location>
</feature>
<evidence type="ECO:0000313" key="2">
    <source>
        <dbReference type="EMBL" id="RRT58799.1"/>
    </source>
</evidence>
<gene>
    <name evidence="2" type="ORF">B296_00046293</name>
</gene>
<comment type="caution">
    <text evidence="2">The sequence shown here is derived from an EMBL/GenBank/DDBJ whole genome shotgun (WGS) entry which is preliminary data.</text>
</comment>
<accession>A0A426Z497</accession>
<dbReference type="Proteomes" id="UP000287651">
    <property type="component" value="Unassembled WGS sequence"/>
</dbReference>
<dbReference type="EMBL" id="AMZH03008500">
    <property type="protein sequence ID" value="RRT58799.1"/>
    <property type="molecule type" value="Genomic_DNA"/>
</dbReference>